<dbReference type="Proteomes" id="UP000249417">
    <property type="component" value="Unassembled WGS sequence"/>
</dbReference>
<gene>
    <name evidence="2" type="ORF">DI551_11050</name>
</gene>
<comment type="caution">
    <text evidence="2">The sequence shown here is derived from an EMBL/GenBank/DDBJ whole genome shotgun (WGS) entry which is preliminary data.</text>
</comment>
<dbReference type="EMBL" id="QFQB01000117">
    <property type="protein sequence ID" value="PZQ43981.1"/>
    <property type="molecule type" value="Genomic_DNA"/>
</dbReference>
<evidence type="ECO:0000313" key="2">
    <source>
        <dbReference type="EMBL" id="PZQ43981.1"/>
    </source>
</evidence>
<sequence>MDREKMTKIWAVLILLALFTLPAQAEDKKEESKAEETTADKKPEDKSFRFAPDFCDFEITFPEAPAVARKCVTEDECFDVQSYTMVYDLQTTVDVTVSCNPSTPAAYKKYTEPVMKAALTGMIRDRNLSTHEIGFRNYGENIKSASLTGTGVTGSQDKIYTGQLWIGPNSVFSIQAELIGSAHEVADKSFSDILRSVKTKDGKQLPKPTVYKNKGNQ</sequence>
<accession>A0A2W5MRS8</accession>
<name>A0A2W5MRS8_9BACT</name>
<proteinExistence type="predicted"/>
<keyword evidence="1" id="KW-0732">Signal</keyword>
<feature type="chain" id="PRO_5016040600" evidence="1">
    <location>
        <begin position="26"/>
        <end position="217"/>
    </location>
</feature>
<reference evidence="2 3" key="1">
    <citation type="submission" date="2017-08" db="EMBL/GenBank/DDBJ databases">
        <title>Infants hospitalized years apart are colonized by the same room-sourced microbial strains.</title>
        <authorList>
            <person name="Brooks B."/>
            <person name="Olm M.R."/>
            <person name="Firek B.A."/>
            <person name="Baker R."/>
            <person name="Thomas B.C."/>
            <person name="Morowitz M.J."/>
            <person name="Banfield J.F."/>
        </authorList>
    </citation>
    <scope>NUCLEOTIDE SEQUENCE [LARGE SCALE GENOMIC DNA]</scope>
    <source>
        <strain evidence="2">S2_005_002_R2_29</strain>
    </source>
</reference>
<dbReference type="AlphaFoldDB" id="A0A2W5MRS8"/>
<organism evidence="2 3">
    <name type="scientific">Micavibrio aeruginosavorus</name>
    <dbReference type="NCBI Taxonomy" id="349221"/>
    <lineage>
        <taxon>Bacteria</taxon>
        <taxon>Pseudomonadati</taxon>
        <taxon>Bdellovibrionota</taxon>
        <taxon>Bdellovibrionia</taxon>
        <taxon>Bdellovibrionales</taxon>
        <taxon>Pseudobdellovibrionaceae</taxon>
        <taxon>Micavibrio</taxon>
    </lineage>
</organism>
<protein>
    <submittedName>
        <fullName evidence="2">Uncharacterized protein</fullName>
    </submittedName>
</protein>
<evidence type="ECO:0000313" key="3">
    <source>
        <dbReference type="Proteomes" id="UP000249417"/>
    </source>
</evidence>
<feature type="signal peptide" evidence="1">
    <location>
        <begin position="1"/>
        <end position="25"/>
    </location>
</feature>
<evidence type="ECO:0000256" key="1">
    <source>
        <dbReference type="SAM" id="SignalP"/>
    </source>
</evidence>